<evidence type="ECO:0000256" key="5">
    <source>
        <dbReference type="ARBA" id="ARBA00023014"/>
    </source>
</evidence>
<dbReference type="GO" id="GO:0005506">
    <property type="term" value="F:iron ion binding"/>
    <property type="evidence" value="ECO:0007669"/>
    <property type="project" value="UniProtKB-UniRule"/>
</dbReference>
<dbReference type="OrthoDB" id="9803319at2"/>
<comment type="caution">
    <text evidence="8">The sequence shown here is derived from an EMBL/GenBank/DDBJ whole genome shotgun (WGS) entry which is preliminary data.</text>
</comment>
<comment type="function">
    <text evidence="6">Ferredoxins are iron-sulfur proteins that transfer electrons in a wide variety of metabolic reactions.</text>
</comment>
<proteinExistence type="predicted"/>
<dbReference type="InterPro" id="IPR051269">
    <property type="entry name" value="Fe-S_cluster_ET"/>
</dbReference>
<evidence type="ECO:0000313" key="8">
    <source>
        <dbReference type="EMBL" id="KAB1440096.1"/>
    </source>
</evidence>
<sequence>MQAFVDQDTCIGCGLCVGIEPSVFRMNEDERAEGYAATTDETKENVAQAIDMCPVSAIEEREA</sequence>
<reference evidence="8 9" key="2">
    <citation type="submission" date="2020-02" db="EMBL/GenBank/DDBJ databases">
        <title>Candidatus Galacturonibacter soehngenii shows hetero-acetogenic catabolism of galacturonic acid but lacks a canonical carbon monoxide dehydrogenase/acetyl-CoA synthase complex.</title>
        <authorList>
            <person name="Diender M."/>
            <person name="Stouten G.R."/>
            <person name="Petersen J.F."/>
            <person name="Nielsen P.H."/>
            <person name="Dueholm M.S."/>
            <person name="Pronk J.T."/>
            <person name="Van Loosdrecht M.C.M."/>
        </authorList>
    </citation>
    <scope>NUCLEOTIDE SEQUENCE [LARGE SCALE GENOMIC DNA]</scope>
    <source>
        <strain evidence="8">GalUA</strain>
    </source>
</reference>
<dbReference type="SUPFAM" id="SSF54862">
    <property type="entry name" value="4Fe-4S ferredoxins"/>
    <property type="match status" value="1"/>
</dbReference>
<feature type="domain" description="4Fe-4S ferredoxin-type" evidence="7">
    <location>
        <begin position="1"/>
        <end position="29"/>
    </location>
</feature>
<dbReference type="GO" id="GO:0009055">
    <property type="term" value="F:electron transfer activity"/>
    <property type="evidence" value="ECO:0007669"/>
    <property type="project" value="UniProtKB-UniRule"/>
</dbReference>
<evidence type="ECO:0000256" key="6">
    <source>
        <dbReference type="RuleBase" id="RU368020"/>
    </source>
</evidence>
<dbReference type="InterPro" id="IPR001080">
    <property type="entry name" value="3Fe4S_ferredoxin"/>
</dbReference>
<dbReference type="Gene3D" id="3.30.70.20">
    <property type="match status" value="1"/>
</dbReference>
<evidence type="ECO:0000313" key="9">
    <source>
        <dbReference type="Proteomes" id="UP000461768"/>
    </source>
</evidence>
<dbReference type="PROSITE" id="PS51379">
    <property type="entry name" value="4FE4S_FER_2"/>
    <property type="match status" value="1"/>
</dbReference>
<evidence type="ECO:0000256" key="3">
    <source>
        <dbReference type="ARBA" id="ARBA00022982"/>
    </source>
</evidence>
<dbReference type="InterPro" id="IPR017896">
    <property type="entry name" value="4Fe4S_Fe-S-bd"/>
</dbReference>
<gene>
    <name evidence="8" type="ORF">F7O84_06885</name>
</gene>
<evidence type="ECO:0000256" key="1">
    <source>
        <dbReference type="ARBA" id="ARBA00022448"/>
    </source>
</evidence>
<name>A0A7V7QMX8_9FIRM</name>
<evidence type="ECO:0000256" key="4">
    <source>
        <dbReference type="ARBA" id="ARBA00023004"/>
    </source>
</evidence>
<dbReference type="AlphaFoldDB" id="A0A7V7QMX8"/>
<evidence type="ECO:0000259" key="7">
    <source>
        <dbReference type="PROSITE" id="PS51379"/>
    </source>
</evidence>
<evidence type="ECO:0000256" key="2">
    <source>
        <dbReference type="ARBA" id="ARBA00022723"/>
    </source>
</evidence>
<keyword evidence="3 6" id="KW-0249">Electron transport</keyword>
<dbReference type="RefSeq" id="WP_151143392.1">
    <property type="nucleotide sequence ID" value="NZ_WAGX01000004.1"/>
</dbReference>
<keyword evidence="1 6" id="KW-0813">Transport</keyword>
<keyword evidence="9" id="KW-1185">Reference proteome</keyword>
<dbReference type="Pfam" id="PF13370">
    <property type="entry name" value="Fer4_13"/>
    <property type="match status" value="1"/>
</dbReference>
<keyword evidence="4 6" id="KW-0408">Iron</keyword>
<dbReference type="PANTHER" id="PTHR36923:SF3">
    <property type="entry name" value="FERREDOXIN"/>
    <property type="match status" value="1"/>
</dbReference>
<dbReference type="GO" id="GO:0051536">
    <property type="term" value="F:iron-sulfur cluster binding"/>
    <property type="evidence" value="ECO:0007669"/>
    <property type="project" value="UniProtKB-KW"/>
</dbReference>
<keyword evidence="5 6" id="KW-0411">Iron-sulfur</keyword>
<keyword evidence="2 6" id="KW-0479">Metal-binding</keyword>
<dbReference type="EMBL" id="WAGX01000004">
    <property type="protein sequence ID" value="KAB1440096.1"/>
    <property type="molecule type" value="Genomic_DNA"/>
</dbReference>
<dbReference type="PANTHER" id="PTHR36923">
    <property type="entry name" value="FERREDOXIN"/>
    <property type="match status" value="1"/>
</dbReference>
<reference evidence="8 9" key="1">
    <citation type="submission" date="2019-09" db="EMBL/GenBank/DDBJ databases">
        <authorList>
            <person name="Valk L.C."/>
        </authorList>
    </citation>
    <scope>NUCLEOTIDE SEQUENCE [LARGE SCALE GENOMIC DNA]</scope>
    <source>
        <strain evidence="8">GalUA</strain>
    </source>
</reference>
<dbReference type="PRINTS" id="PR00352">
    <property type="entry name" value="3FE4SFRDOXIN"/>
</dbReference>
<organism evidence="8 9">
    <name type="scientific">Candidatus Galacturonatibacter soehngenii</name>
    <dbReference type="NCBI Taxonomy" id="2307010"/>
    <lineage>
        <taxon>Bacteria</taxon>
        <taxon>Bacillati</taxon>
        <taxon>Bacillota</taxon>
        <taxon>Clostridia</taxon>
        <taxon>Lachnospirales</taxon>
        <taxon>Lachnospiraceae</taxon>
        <taxon>Candidatus Galacturonatibacter</taxon>
    </lineage>
</organism>
<dbReference type="Proteomes" id="UP000461768">
    <property type="component" value="Unassembled WGS sequence"/>
</dbReference>
<protein>
    <recommendedName>
        <fullName evidence="6">Ferredoxin</fullName>
    </recommendedName>
</protein>
<accession>A0A7V7QMX8</accession>